<organism evidence="2 3">
    <name type="scientific">Bonamia ostreae</name>
    <dbReference type="NCBI Taxonomy" id="126728"/>
    <lineage>
        <taxon>Eukaryota</taxon>
        <taxon>Sar</taxon>
        <taxon>Rhizaria</taxon>
        <taxon>Endomyxa</taxon>
        <taxon>Ascetosporea</taxon>
        <taxon>Haplosporida</taxon>
        <taxon>Bonamia</taxon>
    </lineage>
</organism>
<keyword evidence="3" id="KW-1185">Reference proteome</keyword>
<name>A0ABV2AKD6_9EUKA</name>
<dbReference type="PROSITE" id="PS50132">
    <property type="entry name" value="RGS"/>
    <property type="match status" value="1"/>
</dbReference>
<dbReference type="CDD" id="cd07440">
    <property type="entry name" value="RGS"/>
    <property type="match status" value="1"/>
</dbReference>
<evidence type="ECO:0000259" key="1">
    <source>
        <dbReference type="PROSITE" id="PS50132"/>
    </source>
</evidence>
<dbReference type="Proteomes" id="UP001439008">
    <property type="component" value="Unassembled WGS sequence"/>
</dbReference>
<dbReference type="Gene3D" id="1.10.167.10">
    <property type="entry name" value="Regulator of G-protein Signalling 4, domain 2"/>
    <property type="match status" value="1"/>
</dbReference>
<accession>A0ABV2AKD6</accession>
<dbReference type="Pfam" id="PF00615">
    <property type="entry name" value="RGS"/>
    <property type="match status" value="1"/>
</dbReference>
<evidence type="ECO:0000313" key="3">
    <source>
        <dbReference type="Proteomes" id="UP001439008"/>
    </source>
</evidence>
<dbReference type="InterPro" id="IPR036305">
    <property type="entry name" value="RGS_sf"/>
</dbReference>
<dbReference type="PANTHER" id="PTHR10845">
    <property type="entry name" value="REGULATOR OF G PROTEIN SIGNALING"/>
    <property type="match status" value="1"/>
</dbReference>
<dbReference type="PRINTS" id="PR01301">
    <property type="entry name" value="RGSPROTEIN"/>
</dbReference>
<feature type="domain" description="RGS" evidence="1">
    <location>
        <begin position="41"/>
        <end position="149"/>
    </location>
</feature>
<evidence type="ECO:0000313" key="2">
    <source>
        <dbReference type="EMBL" id="MES1920134.1"/>
    </source>
</evidence>
<dbReference type="PANTHER" id="PTHR10845:SF192">
    <property type="entry name" value="DOUBLE HIT, ISOFORM B"/>
    <property type="match status" value="1"/>
</dbReference>
<dbReference type="SMART" id="SM00315">
    <property type="entry name" value="RGS"/>
    <property type="match status" value="1"/>
</dbReference>
<sequence length="158" mass="19012">MLFLYANGFMIDGHMFVSYFMIAILTFNKSSQGKLIDNNQLFDRMLTDKNLLQKYYKFLVKEFSAENLSFLQTIAVYKRQYESSKKKHLFDTIFSNFIKKNSRFELNLSDRTKKQIFFAVEKNLADKNVFNKAETEIKDMLRNDSFRRFYLENKMDFL</sequence>
<comment type="caution">
    <text evidence="2">The sequence shown here is derived from an EMBL/GenBank/DDBJ whole genome shotgun (WGS) entry which is preliminary data.</text>
</comment>
<proteinExistence type="predicted"/>
<dbReference type="SUPFAM" id="SSF48097">
    <property type="entry name" value="Regulator of G-protein signaling, RGS"/>
    <property type="match status" value="1"/>
</dbReference>
<reference evidence="2 3" key="1">
    <citation type="journal article" date="2024" name="BMC Biol.">
        <title>Comparative genomics of Ascetosporea gives new insight into the evolutionary basis for animal parasitism in Rhizaria.</title>
        <authorList>
            <person name="Hiltunen Thoren M."/>
            <person name="Onut-Brannstrom I."/>
            <person name="Alfjorden A."/>
            <person name="Peckova H."/>
            <person name="Swords F."/>
            <person name="Hooper C."/>
            <person name="Holzer A.S."/>
            <person name="Bass D."/>
            <person name="Burki F."/>
        </authorList>
    </citation>
    <scope>NUCLEOTIDE SEQUENCE [LARGE SCALE GENOMIC DNA]</scope>
    <source>
        <strain evidence="2">20-A016</strain>
    </source>
</reference>
<protein>
    <recommendedName>
        <fullName evidence="1">RGS domain-containing protein</fullName>
    </recommendedName>
</protein>
<gene>
    <name evidence="2" type="ORF">MHBO_001848</name>
</gene>
<dbReference type="InterPro" id="IPR016137">
    <property type="entry name" value="RGS"/>
</dbReference>
<dbReference type="EMBL" id="JBDODL010000527">
    <property type="protein sequence ID" value="MES1920134.1"/>
    <property type="molecule type" value="Genomic_DNA"/>
</dbReference>
<dbReference type="InterPro" id="IPR044926">
    <property type="entry name" value="RGS_subdomain_2"/>
</dbReference>